<keyword evidence="1" id="KW-0812">Transmembrane</keyword>
<dbReference type="AlphaFoldDB" id="A0ABD5V913"/>
<dbReference type="RefSeq" id="WP_340604193.1">
    <property type="nucleotide sequence ID" value="NZ_JBBMXV010000003.1"/>
</dbReference>
<dbReference type="EMBL" id="JBHSXQ010000003">
    <property type="protein sequence ID" value="MFC6905670.1"/>
    <property type="molecule type" value="Genomic_DNA"/>
</dbReference>
<comment type="caution">
    <text evidence="2">The sequence shown here is derived from an EMBL/GenBank/DDBJ whole genome shotgun (WGS) entry which is preliminary data.</text>
</comment>
<organism evidence="2 3">
    <name type="scientific">Halalkalicoccus tibetensis</name>
    <dbReference type="NCBI Taxonomy" id="175632"/>
    <lineage>
        <taxon>Archaea</taxon>
        <taxon>Methanobacteriati</taxon>
        <taxon>Methanobacteriota</taxon>
        <taxon>Stenosarchaea group</taxon>
        <taxon>Halobacteria</taxon>
        <taxon>Halobacteriales</taxon>
        <taxon>Halococcaceae</taxon>
        <taxon>Halalkalicoccus</taxon>
    </lineage>
</organism>
<evidence type="ECO:0000313" key="3">
    <source>
        <dbReference type="Proteomes" id="UP001596312"/>
    </source>
</evidence>
<dbReference type="Proteomes" id="UP001596312">
    <property type="component" value="Unassembled WGS sequence"/>
</dbReference>
<dbReference type="InterPro" id="IPR046595">
    <property type="entry name" value="DUF6653"/>
</dbReference>
<dbReference type="Pfam" id="PF20358">
    <property type="entry name" value="DUF6653"/>
    <property type="match status" value="1"/>
</dbReference>
<keyword evidence="3" id="KW-1185">Reference proteome</keyword>
<evidence type="ECO:0000256" key="1">
    <source>
        <dbReference type="SAM" id="Phobius"/>
    </source>
</evidence>
<sequence>MAVPSPMPEGAWSRHTNPWSGATRMLGGAALLLTLYRHAWKGLATTVAFLVLNPVLFPEPEDTDNWLSEGVLGEEAWIADGNPMFGMGYPEVINVLNVPLYLYTLCSAYRQYPVRTLVGFLVTFALKLLFVDAMGRYYRARRDLR</sequence>
<keyword evidence="1" id="KW-0472">Membrane</keyword>
<keyword evidence="1" id="KW-1133">Transmembrane helix</keyword>
<feature type="transmembrane region" description="Helical" evidence="1">
    <location>
        <begin position="117"/>
        <end position="138"/>
    </location>
</feature>
<proteinExistence type="predicted"/>
<name>A0ABD5V913_9EURY</name>
<protein>
    <submittedName>
        <fullName evidence="2">DUF6653 family protein</fullName>
    </submittedName>
</protein>
<reference evidence="2 3" key="1">
    <citation type="journal article" date="2019" name="Int. J. Syst. Evol. Microbiol.">
        <title>The Global Catalogue of Microorganisms (GCM) 10K type strain sequencing project: providing services to taxonomists for standard genome sequencing and annotation.</title>
        <authorList>
            <consortium name="The Broad Institute Genomics Platform"/>
            <consortium name="The Broad Institute Genome Sequencing Center for Infectious Disease"/>
            <person name="Wu L."/>
            <person name="Ma J."/>
        </authorList>
    </citation>
    <scope>NUCLEOTIDE SEQUENCE [LARGE SCALE GENOMIC DNA]</scope>
    <source>
        <strain evidence="2 3">CGMCC 1.3240</strain>
    </source>
</reference>
<accession>A0ABD5V913</accession>
<gene>
    <name evidence="2" type="ORF">ACFQGH_10740</name>
</gene>
<evidence type="ECO:0000313" key="2">
    <source>
        <dbReference type="EMBL" id="MFC6905670.1"/>
    </source>
</evidence>